<accession>A0A0C3P645</accession>
<name>A0A0C3P645_PISTI</name>
<dbReference type="HOGENOM" id="CLU_3088224_0_0_1"/>
<dbReference type="AlphaFoldDB" id="A0A0C3P645"/>
<dbReference type="EMBL" id="KN831978">
    <property type="protein sequence ID" value="KIO03006.1"/>
    <property type="molecule type" value="Genomic_DNA"/>
</dbReference>
<protein>
    <submittedName>
        <fullName evidence="1">Uncharacterized protein</fullName>
    </submittedName>
</protein>
<proteinExistence type="predicted"/>
<sequence>MWYAVRTQDYPTFRSAANSLFAAIARCLPCLSAPRPYLVVIHPFEVVVTLLQ</sequence>
<keyword evidence="2" id="KW-1185">Reference proteome</keyword>
<reference evidence="1 2" key="1">
    <citation type="submission" date="2014-04" db="EMBL/GenBank/DDBJ databases">
        <authorList>
            <consortium name="DOE Joint Genome Institute"/>
            <person name="Kuo A."/>
            <person name="Kohler A."/>
            <person name="Costa M.D."/>
            <person name="Nagy L.G."/>
            <person name="Floudas D."/>
            <person name="Copeland A."/>
            <person name="Barry K.W."/>
            <person name="Cichocki N."/>
            <person name="Veneault-Fourrey C."/>
            <person name="LaButti K."/>
            <person name="Lindquist E.A."/>
            <person name="Lipzen A."/>
            <person name="Lundell T."/>
            <person name="Morin E."/>
            <person name="Murat C."/>
            <person name="Sun H."/>
            <person name="Tunlid A."/>
            <person name="Henrissat B."/>
            <person name="Grigoriev I.V."/>
            <person name="Hibbett D.S."/>
            <person name="Martin F."/>
            <person name="Nordberg H.P."/>
            <person name="Cantor M.N."/>
            <person name="Hua S.X."/>
        </authorList>
    </citation>
    <scope>NUCLEOTIDE SEQUENCE [LARGE SCALE GENOMIC DNA]</scope>
    <source>
        <strain evidence="1 2">Marx 270</strain>
    </source>
</reference>
<organism evidence="1 2">
    <name type="scientific">Pisolithus tinctorius Marx 270</name>
    <dbReference type="NCBI Taxonomy" id="870435"/>
    <lineage>
        <taxon>Eukaryota</taxon>
        <taxon>Fungi</taxon>
        <taxon>Dikarya</taxon>
        <taxon>Basidiomycota</taxon>
        <taxon>Agaricomycotina</taxon>
        <taxon>Agaricomycetes</taxon>
        <taxon>Agaricomycetidae</taxon>
        <taxon>Boletales</taxon>
        <taxon>Sclerodermatineae</taxon>
        <taxon>Pisolithaceae</taxon>
        <taxon>Pisolithus</taxon>
    </lineage>
</organism>
<dbReference type="InParanoid" id="A0A0C3P645"/>
<evidence type="ECO:0000313" key="1">
    <source>
        <dbReference type="EMBL" id="KIO03006.1"/>
    </source>
</evidence>
<reference evidence="2" key="2">
    <citation type="submission" date="2015-01" db="EMBL/GenBank/DDBJ databases">
        <title>Evolutionary Origins and Diversification of the Mycorrhizal Mutualists.</title>
        <authorList>
            <consortium name="DOE Joint Genome Institute"/>
            <consortium name="Mycorrhizal Genomics Consortium"/>
            <person name="Kohler A."/>
            <person name="Kuo A."/>
            <person name="Nagy L.G."/>
            <person name="Floudas D."/>
            <person name="Copeland A."/>
            <person name="Barry K.W."/>
            <person name="Cichocki N."/>
            <person name="Veneault-Fourrey C."/>
            <person name="LaButti K."/>
            <person name="Lindquist E.A."/>
            <person name="Lipzen A."/>
            <person name="Lundell T."/>
            <person name="Morin E."/>
            <person name="Murat C."/>
            <person name="Riley R."/>
            <person name="Ohm R."/>
            <person name="Sun H."/>
            <person name="Tunlid A."/>
            <person name="Henrissat B."/>
            <person name="Grigoriev I.V."/>
            <person name="Hibbett D.S."/>
            <person name="Martin F."/>
        </authorList>
    </citation>
    <scope>NUCLEOTIDE SEQUENCE [LARGE SCALE GENOMIC DNA]</scope>
    <source>
        <strain evidence="2">Marx 270</strain>
    </source>
</reference>
<gene>
    <name evidence="1" type="ORF">M404DRAFT_1001629</name>
</gene>
<dbReference type="Proteomes" id="UP000054217">
    <property type="component" value="Unassembled WGS sequence"/>
</dbReference>
<evidence type="ECO:0000313" key="2">
    <source>
        <dbReference type="Proteomes" id="UP000054217"/>
    </source>
</evidence>